<proteinExistence type="inferred from homology"/>
<dbReference type="CDD" id="cd06307">
    <property type="entry name" value="PBP1_sugar_binding"/>
    <property type="match status" value="1"/>
</dbReference>
<dbReference type="Proteomes" id="UP000193870">
    <property type="component" value="Unassembled WGS sequence"/>
</dbReference>
<dbReference type="InterPro" id="IPR025997">
    <property type="entry name" value="SBP_2_dom"/>
</dbReference>
<evidence type="ECO:0000313" key="5">
    <source>
        <dbReference type="EMBL" id="SLN68602.1"/>
    </source>
</evidence>
<evidence type="ECO:0000259" key="4">
    <source>
        <dbReference type="Pfam" id="PF13407"/>
    </source>
</evidence>
<dbReference type="AlphaFoldDB" id="A0A1Y5TSG8"/>
<dbReference type="PANTHER" id="PTHR46847">
    <property type="entry name" value="D-ALLOSE-BINDING PERIPLASMIC PROTEIN-RELATED"/>
    <property type="match status" value="1"/>
</dbReference>
<comment type="similarity">
    <text evidence="2">Belongs to the bacterial solute-binding protein 2 family.</text>
</comment>
<dbReference type="InterPro" id="IPR028082">
    <property type="entry name" value="Peripla_BP_I"/>
</dbReference>
<dbReference type="Pfam" id="PF13407">
    <property type="entry name" value="Peripla_BP_4"/>
    <property type="match status" value="1"/>
</dbReference>
<dbReference type="EMBL" id="FWFV01000015">
    <property type="protein sequence ID" value="SLN68602.1"/>
    <property type="molecule type" value="Genomic_DNA"/>
</dbReference>
<feature type="domain" description="Periplasmic binding protein" evidence="4">
    <location>
        <begin position="25"/>
        <end position="279"/>
    </location>
</feature>
<evidence type="ECO:0000256" key="1">
    <source>
        <dbReference type="ARBA" id="ARBA00004196"/>
    </source>
</evidence>
<dbReference type="PANTHER" id="PTHR46847:SF1">
    <property type="entry name" value="D-ALLOSE-BINDING PERIPLASMIC PROTEIN-RELATED"/>
    <property type="match status" value="1"/>
</dbReference>
<dbReference type="STRING" id="315423.SAMN04488020_11615"/>
<dbReference type="GO" id="GO:0030313">
    <property type="term" value="C:cell envelope"/>
    <property type="evidence" value="ECO:0007669"/>
    <property type="project" value="UniProtKB-SubCell"/>
</dbReference>
<evidence type="ECO:0000256" key="3">
    <source>
        <dbReference type="ARBA" id="ARBA00022729"/>
    </source>
</evidence>
<dbReference type="Gene3D" id="3.40.50.2300">
    <property type="match status" value="2"/>
</dbReference>
<keyword evidence="3" id="KW-0732">Signal</keyword>
<comment type="subcellular location">
    <subcellularLocation>
        <location evidence="1">Cell envelope</location>
    </subcellularLocation>
</comment>
<sequence>MRSLDYVRNAAAANLSRGRSFRFLFLLPSGANSFMRLLEKEVVAYSGMLAAEGVEVVVRIVPPFDEGALRQELMVIQPDQFDGVAFVAVDSPGVREAVRLLRERKLPVVTLVSDLPSDLRAHFIGINNIWAGRTAAGLLGRFCGGASGRIAVVAGSMVVQDHAERYLGFQQVLGADFPSLKALPPIEALDDASTAERLLTQLLSTAPDIVGVYSIGAGNRGVVAALERLDTLPPIVVHELTEHSRGWLLSGKIDAVIRQDPAREARSAVRTLVALSNGKPFHKDENCVGIEIFLRDNLP</sequence>
<evidence type="ECO:0000313" key="6">
    <source>
        <dbReference type="Proteomes" id="UP000193870"/>
    </source>
</evidence>
<evidence type="ECO:0000256" key="2">
    <source>
        <dbReference type="ARBA" id="ARBA00007639"/>
    </source>
</evidence>
<protein>
    <recommendedName>
        <fullName evidence="4">Periplasmic binding protein domain-containing protein</fullName>
    </recommendedName>
</protein>
<accession>A0A1Y5TSG8</accession>
<gene>
    <name evidence="5" type="ORF">PAM7066_03465</name>
</gene>
<dbReference type="GO" id="GO:0030246">
    <property type="term" value="F:carbohydrate binding"/>
    <property type="evidence" value="ECO:0007669"/>
    <property type="project" value="UniProtKB-ARBA"/>
</dbReference>
<organism evidence="5 6">
    <name type="scientific">Palleronia marisminoris</name>
    <dbReference type="NCBI Taxonomy" id="315423"/>
    <lineage>
        <taxon>Bacteria</taxon>
        <taxon>Pseudomonadati</taxon>
        <taxon>Pseudomonadota</taxon>
        <taxon>Alphaproteobacteria</taxon>
        <taxon>Rhodobacterales</taxon>
        <taxon>Roseobacteraceae</taxon>
        <taxon>Palleronia</taxon>
    </lineage>
</organism>
<keyword evidence="6" id="KW-1185">Reference proteome</keyword>
<reference evidence="5 6" key="1">
    <citation type="submission" date="2017-03" db="EMBL/GenBank/DDBJ databases">
        <authorList>
            <person name="Afonso C.L."/>
            <person name="Miller P.J."/>
            <person name="Scott M.A."/>
            <person name="Spackman E."/>
            <person name="Goraichik I."/>
            <person name="Dimitrov K.M."/>
            <person name="Suarez D.L."/>
            <person name="Swayne D.E."/>
        </authorList>
    </citation>
    <scope>NUCLEOTIDE SEQUENCE [LARGE SCALE GENOMIC DNA]</scope>
    <source>
        <strain evidence="5 6">CECT 7066</strain>
    </source>
</reference>
<name>A0A1Y5TSG8_9RHOB</name>
<dbReference type="SUPFAM" id="SSF53822">
    <property type="entry name" value="Periplasmic binding protein-like I"/>
    <property type="match status" value="1"/>
</dbReference>